<feature type="domain" description="FAD/NAD(P)-binding" evidence="10">
    <location>
        <begin position="39"/>
        <end position="328"/>
    </location>
</feature>
<keyword evidence="4" id="KW-1015">Disulfide bond</keyword>
<organism evidence="11 12">
    <name type="scientific">Cutibacterium granulosum</name>
    <dbReference type="NCBI Taxonomy" id="33011"/>
    <lineage>
        <taxon>Bacteria</taxon>
        <taxon>Bacillati</taxon>
        <taxon>Actinomycetota</taxon>
        <taxon>Actinomycetes</taxon>
        <taxon>Propionibacteriales</taxon>
        <taxon>Propionibacteriaceae</taxon>
        <taxon>Cutibacterium</taxon>
    </lineage>
</organism>
<evidence type="ECO:0000256" key="5">
    <source>
        <dbReference type="ARBA" id="ARBA00023284"/>
    </source>
</evidence>
<dbReference type="InterPro" id="IPR005982">
    <property type="entry name" value="Thioredox_Rdtase"/>
</dbReference>
<evidence type="ECO:0000313" key="11">
    <source>
        <dbReference type="EMBL" id="SNV30422.1"/>
    </source>
</evidence>
<sequence length="341" mass="35900">MSTDPIMTSPLVGGITLSDPGQASKPSTAAPTNDGEVRDVIIVGSGPAGYTAAIYSGRAGLHPLVFEGSADAGGALMQTTEVENFPGFPDAILGPDLMAQMRSQAERFGAELITDDIVEANLSGEIKTVTDTDGNVHRAKTVILAMGAAHRKLQIEDEARLSGRGVSWCATCDGFFFRDKDIAVIGGGDSAMEEATFLTRFAKSVTVIHRRDALRASQAMIDRAMADPKIKWAWNSQVVGMDGETKLTGITLKDTVTGEKRHLEVSGVFEAIGLDPRSQLVSDEVTVDKGGYVVCDEPSTRTSLPGVFACGDLVDSHYQQAITAAGSGCRAALDAQGYLAS</sequence>
<name>A0A239W7S1_9ACTN</name>
<dbReference type="InterPro" id="IPR036188">
    <property type="entry name" value="FAD/NAD-bd_sf"/>
</dbReference>
<evidence type="ECO:0000259" key="10">
    <source>
        <dbReference type="Pfam" id="PF07992"/>
    </source>
</evidence>
<dbReference type="NCBIfam" id="TIGR01292">
    <property type="entry name" value="TRX_reduct"/>
    <property type="match status" value="1"/>
</dbReference>
<dbReference type="SUPFAM" id="SSF51905">
    <property type="entry name" value="FAD/NAD(P)-binding domain"/>
    <property type="match status" value="1"/>
</dbReference>
<dbReference type="GO" id="GO:0005737">
    <property type="term" value="C:cytoplasm"/>
    <property type="evidence" value="ECO:0007669"/>
    <property type="project" value="InterPro"/>
</dbReference>
<dbReference type="PRINTS" id="PR00368">
    <property type="entry name" value="FADPNR"/>
</dbReference>
<dbReference type="RefSeq" id="WP_021103627.1">
    <property type="nucleotide sequence ID" value="NZ_LT906441.1"/>
</dbReference>
<feature type="compositionally biased region" description="Polar residues" evidence="9">
    <location>
        <begin position="19"/>
        <end position="31"/>
    </location>
</feature>
<evidence type="ECO:0000256" key="2">
    <source>
        <dbReference type="ARBA" id="ARBA00022827"/>
    </source>
</evidence>
<dbReference type="AlphaFoldDB" id="A0A239W7S1"/>
<dbReference type="PROSITE" id="PS00573">
    <property type="entry name" value="PYRIDINE_REDOX_2"/>
    <property type="match status" value="1"/>
</dbReference>
<accession>A0A239W7S1</accession>
<gene>
    <name evidence="11" type="primary">trxB</name>
    <name evidence="11" type="ORF">SAMEA4412665_00408</name>
</gene>
<dbReference type="PRINTS" id="PR00469">
    <property type="entry name" value="PNDRDTASEII"/>
</dbReference>
<feature type="region of interest" description="Disordered" evidence="9">
    <location>
        <begin position="1"/>
        <end position="33"/>
    </location>
</feature>
<evidence type="ECO:0000313" key="12">
    <source>
        <dbReference type="Proteomes" id="UP000215332"/>
    </source>
</evidence>
<evidence type="ECO:0000256" key="1">
    <source>
        <dbReference type="ARBA" id="ARBA00022630"/>
    </source>
</evidence>
<dbReference type="InterPro" id="IPR050097">
    <property type="entry name" value="Ferredoxin-NADP_redctase_2"/>
</dbReference>
<evidence type="ECO:0000256" key="3">
    <source>
        <dbReference type="ARBA" id="ARBA00023002"/>
    </source>
</evidence>
<evidence type="ECO:0000256" key="9">
    <source>
        <dbReference type="SAM" id="MobiDB-lite"/>
    </source>
</evidence>
<protein>
    <recommendedName>
        <fullName evidence="7">Thioredoxin reductase</fullName>
        <ecNumber evidence="7">1.8.1.9</ecNumber>
    </recommendedName>
</protein>
<dbReference type="KEGG" id="cgrn:4412665_00408"/>
<dbReference type="InterPro" id="IPR023753">
    <property type="entry name" value="FAD/NAD-binding_dom"/>
</dbReference>
<comment type="subunit">
    <text evidence="7">Homodimer.</text>
</comment>
<evidence type="ECO:0000256" key="7">
    <source>
        <dbReference type="RuleBase" id="RU003880"/>
    </source>
</evidence>
<dbReference type="eggNOG" id="COG0492">
    <property type="taxonomic scope" value="Bacteria"/>
</dbReference>
<keyword evidence="3 7" id="KW-0560">Oxidoreductase</keyword>
<dbReference type="Gene3D" id="3.50.50.60">
    <property type="entry name" value="FAD/NAD(P)-binding domain"/>
    <property type="match status" value="2"/>
</dbReference>
<comment type="catalytic activity">
    <reaction evidence="6 7">
        <text>[thioredoxin]-dithiol + NADP(+) = [thioredoxin]-disulfide + NADPH + H(+)</text>
        <dbReference type="Rhea" id="RHEA:20345"/>
        <dbReference type="Rhea" id="RHEA-COMP:10698"/>
        <dbReference type="Rhea" id="RHEA-COMP:10700"/>
        <dbReference type="ChEBI" id="CHEBI:15378"/>
        <dbReference type="ChEBI" id="CHEBI:29950"/>
        <dbReference type="ChEBI" id="CHEBI:50058"/>
        <dbReference type="ChEBI" id="CHEBI:57783"/>
        <dbReference type="ChEBI" id="CHEBI:58349"/>
        <dbReference type="EC" id="1.8.1.9"/>
    </reaction>
</comment>
<comment type="similarity">
    <text evidence="7">Belongs to the class-II pyridine nucleotide-disulfide oxidoreductase family.</text>
</comment>
<dbReference type="Pfam" id="PF07992">
    <property type="entry name" value="Pyr_redox_2"/>
    <property type="match status" value="1"/>
</dbReference>
<proteinExistence type="inferred from homology"/>
<comment type="cofactor">
    <cofactor evidence="8">
        <name>FAD</name>
        <dbReference type="ChEBI" id="CHEBI:57692"/>
    </cofactor>
    <text evidence="8">Binds 1 FAD per subunit.</text>
</comment>
<keyword evidence="1 7" id="KW-0285">Flavoprotein</keyword>
<dbReference type="Proteomes" id="UP000215332">
    <property type="component" value="Chromosome 1"/>
</dbReference>
<keyword evidence="5 7" id="KW-0676">Redox-active center</keyword>
<evidence type="ECO:0000256" key="4">
    <source>
        <dbReference type="ARBA" id="ARBA00023157"/>
    </source>
</evidence>
<evidence type="ECO:0000256" key="8">
    <source>
        <dbReference type="RuleBase" id="RU003881"/>
    </source>
</evidence>
<dbReference type="PANTHER" id="PTHR48105">
    <property type="entry name" value="THIOREDOXIN REDUCTASE 1-RELATED-RELATED"/>
    <property type="match status" value="1"/>
</dbReference>
<dbReference type="EC" id="1.8.1.9" evidence="7"/>
<dbReference type="InterPro" id="IPR008255">
    <property type="entry name" value="Pyr_nucl-diS_OxRdtase_2_AS"/>
</dbReference>
<dbReference type="GO" id="GO:0004791">
    <property type="term" value="F:thioredoxin-disulfide reductase (NADPH) activity"/>
    <property type="evidence" value="ECO:0007669"/>
    <property type="project" value="UniProtKB-UniRule"/>
</dbReference>
<dbReference type="EMBL" id="LT906441">
    <property type="protein sequence ID" value="SNV30422.1"/>
    <property type="molecule type" value="Genomic_DNA"/>
</dbReference>
<keyword evidence="2 7" id="KW-0274">FAD</keyword>
<dbReference type="GO" id="GO:0019430">
    <property type="term" value="P:removal of superoxide radicals"/>
    <property type="evidence" value="ECO:0007669"/>
    <property type="project" value="UniProtKB-UniRule"/>
</dbReference>
<evidence type="ECO:0000256" key="6">
    <source>
        <dbReference type="ARBA" id="ARBA00048132"/>
    </source>
</evidence>
<reference evidence="11 12" key="1">
    <citation type="submission" date="2017-06" db="EMBL/GenBank/DDBJ databases">
        <authorList>
            <consortium name="Pathogen Informatics"/>
        </authorList>
    </citation>
    <scope>NUCLEOTIDE SEQUENCE [LARGE SCALE GENOMIC DNA]</scope>
    <source>
        <strain evidence="11 12">NCTC11865</strain>
    </source>
</reference>
<keyword evidence="8" id="KW-0521">NADP</keyword>